<dbReference type="AlphaFoldDB" id="A0A2C9ZJ26"/>
<proteinExistence type="predicted"/>
<keyword evidence="4" id="KW-1185">Reference proteome</keyword>
<evidence type="ECO:0000259" key="2">
    <source>
        <dbReference type="Pfam" id="PF00391"/>
    </source>
</evidence>
<dbReference type="RefSeq" id="WP_086536089.1">
    <property type="nucleotide sequence ID" value="NZ_NGFO01000016.1"/>
</dbReference>
<feature type="region of interest" description="Disordered" evidence="1">
    <location>
        <begin position="155"/>
        <end position="174"/>
    </location>
</feature>
<gene>
    <name evidence="3" type="ORF">CA982_15000</name>
</gene>
<dbReference type="Pfam" id="PF00391">
    <property type="entry name" value="PEP-utilizers"/>
    <property type="match status" value="1"/>
</dbReference>
<dbReference type="PANTHER" id="PTHR43615:SF1">
    <property type="entry name" value="PPDK_N DOMAIN-CONTAINING PROTEIN"/>
    <property type="match status" value="1"/>
</dbReference>
<organism evidence="3 4">
    <name type="scientific">Gordonia lacunae</name>
    <dbReference type="NCBI Taxonomy" id="417102"/>
    <lineage>
        <taxon>Bacteria</taxon>
        <taxon>Bacillati</taxon>
        <taxon>Actinomycetota</taxon>
        <taxon>Actinomycetes</taxon>
        <taxon>Mycobacteriales</taxon>
        <taxon>Gordoniaceae</taxon>
        <taxon>Gordonia</taxon>
    </lineage>
</organism>
<dbReference type="InterPro" id="IPR008279">
    <property type="entry name" value="PEP-util_enz_mobile_dom"/>
</dbReference>
<dbReference type="Proteomes" id="UP000194632">
    <property type="component" value="Unassembled WGS sequence"/>
</dbReference>
<sequence length="584" mass="64135">MSDEQSAGAADIDRWITDWEFSSRYPVYTRANAGEVLPDPSSPLNVTMVWNKGLNIGWREGYVEHLGTHLAEEIDEVMPQIIGNFGGYHYTNFSMTELNGARLPGLTVPVWNSLWVGDHPDIPEYVPKPGDENAELTAGLAEKTAWALTTDEFPEAEEAKRRADHARDQRPDLTTMSDAELVEHARSLLPDLIYCYAYHPVTTTLSTMGPAVAGQLLESIGAADELGDLLSGLGGVDSAAPSYAMWKLGRLVAGSPELTEIFDNGLATALETITASDSADAAKFREEFDDFLYRYGSRAPNEWDIRSDSWETRPVLALMAINGMRNSPADADPELILRRNQDKRVALTDELAAKMPDAESATAFRNAAKSITKFMPWRERTKTACVKIMGEMRAALYELGRRMVERGIMDDHHDITMLVDDELDRFVAEPESFTATIKGRREQYLALFDLQPPFFLFEPLPLSQWPRRTGQRVDPAVPGDVLSGVGGAPGIARGRARILHDPYEAEQLEEGDILVAPQTDPAWTPLFVFAGGVVVNVGATITHSSIVCRELGIPCAVSVQDATARIPDGAMIEVDGNTGSVTIL</sequence>
<evidence type="ECO:0000256" key="1">
    <source>
        <dbReference type="SAM" id="MobiDB-lite"/>
    </source>
</evidence>
<dbReference type="STRING" id="417102.CA982_15000"/>
<dbReference type="OrthoDB" id="9765468at2"/>
<dbReference type="PANTHER" id="PTHR43615">
    <property type="entry name" value="PHOSPHOENOLPYRUVATE SYNTHASE-RELATED"/>
    <property type="match status" value="1"/>
</dbReference>
<evidence type="ECO:0000313" key="3">
    <source>
        <dbReference type="EMBL" id="OUC78010.1"/>
    </source>
</evidence>
<reference evidence="3 4" key="1">
    <citation type="submission" date="2017-05" db="EMBL/GenBank/DDBJ databases">
        <title>Biotechnological potential of actinobacteria isolated from South African environments.</title>
        <authorList>
            <person name="Le Roes-Hill M."/>
            <person name="Prins A."/>
            <person name="Durrell K.A."/>
        </authorList>
    </citation>
    <scope>NUCLEOTIDE SEQUENCE [LARGE SCALE GENOMIC DNA]</scope>
    <source>
        <strain evidence="3">BS2</strain>
    </source>
</reference>
<dbReference type="EMBL" id="NGFO01000016">
    <property type="protein sequence ID" value="OUC78010.1"/>
    <property type="molecule type" value="Genomic_DNA"/>
</dbReference>
<dbReference type="SUPFAM" id="SSF52009">
    <property type="entry name" value="Phosphohistidine domain"/>
    <property type="match status" value="1"/>
</dbReference>
<feature type="compositionally biased region" description="Basic and acidic residues" evidence="1">
    <location>
        <begin position="157"/>
        <end position="171"/>
    </location>
</feature>
<dbReference type="InterPro" id="IPR051549">
    <property type="entry name" value="PEP_Utilizing_Enz"/>
</dbReference>
<accession>A0A2C9ZJ26</accession>
<feature type="domain" description="PEP-utilising enzyme mobile" evidence="2">
    <location>
        <begin position="508"/>
        <end position="579"/>
    </location>
</feature>
<dbReference type="Gene3D" id="3.50.30.10">
    <property type="entry name" value="Phosphohistidine domain"/>
    <property type="match status" value="1"/>
</dbReference>
<protein>
    <recommendedName>
        <fullName evidence="2">PEP-utilising enzyme mobile domain-containing protein</fullName>
    </recommendedName>
</protein>
<name>A0A2C9ZJ26_9ACTN</name>
<dbReference type="GO" id="GO:0016772">
    <property type="term" value="F:transferase activity, transferring phosphorus-containing groups"/>
    <property type="evidence" value="ECO:0007669"/>
    <property type="project" value="InterPro"/>
</dbReference>
<dbReference type="InterPro" id="IPR036637">
    <property type="entry name" value="Phosphohistidine_dom_sf"/>
</dbReference>
<evidence type="ECO:0000313" key="4">
    <source>
        <dbReference type="Proteomes" id="UP000194632"/>
    </source>
</evidence>
<comment type="caution">
    <text evidence="3">The sequence shown here is derived from an EMBL/GenBank/DDBJ whole genome shotgun (WGS) entry which is preliminary data.</text>
</comment>